<accession>A0A8R1EII1</accession>
<reference evidence="1" key="2">
    <citation type="submission" date="2022-06" db="UniProtKB">
        <authorList>
            <consortium name="EnsemblMetazoa"/>
        </authorList>
    </citation>
    <scope>IDENTIFICATION</scope>
    <source>
        <strain evidence="1">DF5081</strain>
    </source>
</reference>
<organism evidence="1 2">
    <name type="scientific">Caenorhabditis japonica</name>
    <dbReference type="NCBI Taxonomy" id="281687"/>
    <lineage>
        <taxon>Eukaryota</taxon>
        <taxon>Metazoa</taxon>
        <taxon>Ecdysozoa</taxon>
        <taxon>Nematoda</taxon>
        <taxon>Chromadorea</taxon>
        <taxon>Rhabditida</taxon>
        <taxon>Rhabditina</taxon>
        <taxon>Rhabditomorpha</taxon>
        <taxon>Rhabditoidea</taxon>
        <taxon>Rhabditidae</taxon>
        <taxon>Peloderinae</taxon>
        <taxon>Caenorhabditis</taxon>
    </lineage>
</organism>
<protein>
    <submittedName>
        <fullName evidence="1">Uncharacterized protein</fullName>
    </submittedName>
</protein>
<reference evidence="2" key="1">
    <citation type="submission" date="2010-08" db="EMBL/GenBank/DDBJ databases">
        <authorList>
            <consortium name="Caenorhabditis japonica Sequencing Consortium"/>
            <person name="Wilson R.K."/>
        </authorList>
    </citation>
    <scope>NUCLEOTIDE SEQUENCE [LARGE SCALE GENOMIC DNA]</scope>
    <source>
        <strain evidence="2">DF5081</strain>
    </source>
</reference>
<evidence type="ECO:0000313" key="1">
    <source>
        <dbReference type="EnsemblMetazoa" id="CJA35616.1"/>
    </source>
</evidence>
<dbReference type="Proteomes" id="UP000005237">
    <property type="component" value="Unassembled WGS sequence"/>
</dbReference>
<dbReference type="EnsemblMetazoa" id="CJA35616.1">
    <property type="protein sequence ID" value="CJA35616.1"/>
    <property type="gene ID" value="WBGene00211463"/>
</dbReference>
<evidence type="ECO:0000313" key="2">
    <source>
        <dbReference type="Proteomes" id="UP000005237"/>
    </source>
</evidence>
<name>A0A8R1EII1_CAEJA</name>
<sequence>MDRMFSSIMIKPEKNKKISAYTNKKIKDIKFIEDFKPIFEEEGSNEYTKEELMSMKSNPKKGPMFKGVKSINIQNTKEDTIVIKK</sequence>
<dbReference type="AlphaFoldDB" id="A0A8R1EII1"/>
<keyword evidence="2" id="KW-1185">Reference proteome</keyword>
<proteinExistence type="predicted"/>